<dbReference type="GeneID" id="89980017"/>
<proteinExistence type="predicted"/>
<dbReference type="PANTHER" id="PTHR37534:SF38">
    <property type="entry name" value="ZN(2)-C6 FUNGAL-TYPE DOMAIN-CONTAINING PROTEIN"/>
    <property type="match status" value="1"/>
</dbReference>
<dbReference type="GO" id="GO:0045944">
    <property type="term" value="P:positive regulation of transcription by RNA polymerase II"/>
    <property type="evidence" value="ECO:0007669"/>
    <property type="project" value="TreeGrafter"/>
</dbReference>
<dbReference type="GO" id="GO:0005634">
    <property type="term" value="C:nucleus"/>
    <property type="evidence" value="ECO:0007669"/>
    <property type="project" value="UniProtKB-SubCell"/>
</dbReference>
<dbReference type="PANTHER" id="PTHR37534">
    <property type="entry name" value="TRANSCRIPTIONAL ACTIVATOR PROTEIN UGA3"/>
    <property type="match status" value="1"/>
</dbReference>
<feature type="region of interest" description="Disordered" evidence="3">
    <location>
        <begin position="1"/>
        <end position="43"/>
    </location>
</feature>
<dbReference type="GO" id="GO:0000976">
    <property type="term" value="F:transcription cis-regulatory region binding"/>
    <property type="evidence" value="ECO:0007669"/>
    <property type="project" value="TreeGrafter"/>
</dbReference>
<dbReference type="Proteomes" id="UP001358417">
    <property type="component" value="Unassembled WGS sequence"/>
</dbReference>
<dbReference type="GO" id="GO:0003700">
    <property type="term" value="F:DNA-binding transcription factor activity"/>
    <property type="evidence" value="ECO:0007669"/>
    <property type="project" value="TreeGrafter"/>
</dbReference>
<dbReference type="AlphaFoldDB" id="A0AAV9NHL7"/>
<accession>A0AAV9NHL7</accession>
<comment type="caution">
    <text evidence="4">The sequence shown here is derived from an EMBL/GenBank/DDBJ whole genome shotgun (WGS) entry which is preliminary data.</text>
</comment>
<comment type="subcellular location">
    <subcellularLocation>
        <location evidence="1">Nucleus</location>
    </subcellularLocation>
</comment>
<evidence type="ECO:0000256" key="1">
    <source>
        <dbReference type="ARBA" id="ARBA00004123"/>
    </source>
</evidence>
<organism evidence="4 5">
    <name type="scientific">Exophiala bonariae</name>
    <dbReference type="NCBI Taxonomy" id="1690606"/>
    <lineage>
        <taxon>Eukaryota</taxon>
        <taxon>Fungi</taxon>
        <taxon>Dikarya</taxon>
        <taxon>Ascomycota</taxon>
        <taxon>Pezizomycotina</taxon>
        <taxon>Eurotiomycetes</taxon>
        <taxon>Chaetothyriomycetidae</taxon>
        <taxon>Chaetothyriales</taxon>
        <taxon>Herpotrichiellaceae</taxon>
        <taxon>Exophiala</taxon>
    </lineage>
</organism>
<keyword evidence="5" id="KW-1185">Reference proteome</keyword>
<protein>
    <submittedName>
        <fullName evidence="4">Uncharacterized protein</fullName>
    </submittedName>
</protein>
<keyword evidence="2" id="KW-0539">Nucleus</keyword>
<name>A0AAV9NHL7_9EURO</name>
<evidence type="ECO:0000313" key="4">
    <source>
        <dbReference type="EMBL" id="KAK5057866.1"/>
    </source>
</evidence>
<reference evidence="4 5" key="1">
    <citation type="submission" date="2023-08" db="EMBL/GenBank/DDBJ databases">
        <title>Black Yeasts Isolated from many extreme environments.</title>
        <authorList>
            <person name="Coleine C."/>
            <person name="Stajich J.E."/>
            <person name="Selbmann L."/>
        </authorList>
    </citation>
    <scope>NUCLEOTIDE SEQUENCE [LARGE SCALE GENOMIC DNA]</scope>
    <source>
        <strain evidence="4 5">CCFEE 5792</strain>
    </source>
</reference>
<evidence type="ECO:0000256" key="2">
    <source>
        <dbReference type="ARBA" id="ARBA00023242"/>
    </source>
</evidence>
<dbReference type="RefSeq" id="XP_064708984.1">
    <property type="nucleotide sequence ID" value="XM_064855395.1"/>
</dbReference>
<feature type="compositionally biased region" description="Basic and acidic residues" evidence="3">
    <location>
        <begin position="26"/>
        <end position="40"/>
    </location>
</feature>
<gene>
    <name evidence="4" type="ORF">LTR84_011867</name>
</gene>
<feature type="compositionally biased region" description="Basic residues" evidence="3">
    <location>
        <begin position="12"/>
        <end position="25"/>
    </location>
</feature>
<sequence>MRPDEHYSPPPKIRRTIGQRRRRASPNRDDISLHPGHDPDTELFTQRSTQFSTSAENSTLAERTSLNQEYHQIAHVPDDTFDIFANLPFDFDEYSAFGPMDLDAAGESLDFIPVPTIDPGLLHLGQMAKLVAERPNAASKESQQLDVNVTLDVTGSADDGFAANNAHSLSMKEGDRRLIQHYLSVMKGYAKVEDRPRDTNNLFVSAFSMSLFFMPLYYAILSFSASHLAMEDPSYLDAATEYEKLAENAYNSHQGNEPVEIDGLLSALFVRVKRVHVTGERMEKFLDLVSRAIELISRPEVEEAMKNPDGLVRRVVIRLAILDARASHYRLGGGALIKRLRQLPCLSSVFDREARQTPSILGISSLLRADTFRMRVADLDVRLHKQFQDEFATADLVRTEEIKALYKDIKREISEWDGQMGENNIDNPATTESYNVLDPTSYGHLAASLALHSSLLYLHRVYPLPLCDTEKSVSAILYGQLRIHHDPTRASSPSSILPSALFLAGICSNDPIRRDWVVERFKGAEKWGSYVRKARELMQAITDRQASGGVTDVQIVMSETTGEFII</sequence>
<dbReference type="EMBL" id="JAVRRD010000006">
    <property type="protein sequence ID" value="KAK5057866.1"/>
    <property type="molecule type" value="Genomic_DNA"/>
</dbReference>
<dbReference type="InterPro" id="IPR021858">
    <property type="entry name" value="Fun_TF"/>
</dbReference>
<evidence type="ECO:0000313" key="5">
    <source>
        <dbReference type="Proteomes" id="UP001358417"/>
    </source>
</evidence>
<dbReference type="Pfam" id="PF11951">
    <property type="entry name" value="Fungal_trans_2"/>
    <property type="match status" value="1"/>
</dbReference>
<evidence type="ECO:0000256" key="3">
    <source>
        <dbReference type="SAM" id="MobiDB-lite"/>
    </source>
</evidence>